<sequence length="186" mass="21377">MFALLNLYTPETHFLVPSHIIIIVPTGAVPSLNKHVQALLNYEVGVSLKRDPGPVPPKEVFEEIRKNKRRRRIILHYDNAMLLLHVGRNNSVLKGQKIELTDRPLYSPNFYLFPRVKTNTTFYPAYFATRFPACTHSLFALHGRIVSEPDPPRVPPVHQNIESSPYKRPVNLTQAAPLHYLVRVRK</sequence>
<organism evidence="1 2">
    <name type="scientific">Eumeta variegata</name>
    <name type="common">Bagworm moth</name>
    <name type="synonym">Eumeta japonica</name>
    <dbReference type="NCBI Taxonomy" id="151549"/>
    <lineage>
        <taxon>Eukaryota</taxon>
        <taxon>Metazoa</taxon>
        <taxon>Ecdysozoa</taxon>
        <taxon>Arthropoda</taxon>
        <taxon>Hexapoda</taxon>
        <taxon>Insecta</taxon>
        <taxon>Pterygota</taxon>
        <taxon>Neoptera</taxon>
        <taxon>Endopterygota</taxon>
        <taxon>Lepidoptera</taxon>
        <taxon>Glossata</taxon>
        <taxon>Ditrysia</taxon>
        <taxon>Tineoidea</taxon>
        <taxon>Psychidae</taxon>
        <taxon>Oiketicinae</taxon>
        <taxon>Eumeta</taxon>
    </lineage>
</organism>
<dbReference type="EMBL" id="BGZK01001215">
    <property type="protein sequence ID" value="GBP74613.1"/>
    <property type="molecule type" value="Genomic_DNA"/>
</dbReference>
<comment type="caution">
    <text evidence="1">The sequence shown here is derived from an EMBL/GenBank/DDBJ whole genome shotgun (WGS) entry which is preliminary data.</text>
</comment>
<dbReference type="Proteomes" id="UP000299102">
    <property type="component" value="Unassembled WGS sequence"/>
</dbReference>
<evidence type="ECO:0000313" key="2">
    <source>
        <dbReference type="Proteomes" id="UP000299102"/>
    </source>
</evidence>
<name>A0A4C1YH25_EUMVA</name>
<proteinExistence type="predicted"/>
<keyword evidence="2" id="KW-1185">Reference proteome</keyword>
<accession>A0A4C1YH25</accession>
<protein>
    <submittedName>
        <fullName evidence="1">Uncharacterized protein</fullName>
    </submittedName>
</protein>
<evidence type="ECO:0000313" key="1">
    <source>
        <dbReference type="EMBL" id="GBP74613.1"/>
    </source>
</evidence>
<gene>
    <name evidence="1" type="ORF">EVAR_98480_1</name>
</gene>
<dbReference type="AlphaFoldDB" id="A0A4C1YH25"/>
<reference evidence="1 2" key="1">
    <citation type="journal article" date="2019" name="Commun. Biol.">
        <title>The bagworm genome reveals a unique fibroin gene that provides high tensile strength.</title>
        <authorList>
            <person name="Kono N."/>
            <person name="Nakamura H."/>
            <person name="Ohtoshi R."/>
            <person name="Tomita M."/>
            <person name="Numata K."/>
            <person name="Arakawa K."/>
        </authorList>
    </citation>
    <scope>NUCLEOTIDE SEQUENCE [LARGE SCALE GENOMIC DNA]</scope>
</reference>